<name>A0A6N8JEF9_9BACT</name>
<dbReference type="Gene3D" id="2.70.70.10">
    <property type="entry name" value="Glucose Permease (Domain IIA)"/>
    <property type="match status" value="1"/>
</dbReference>
<dbReference type="CDD" id="cd12797">
    <property type="entry name" value="M23_peptidase"/>
    <property type="match status" value="1"/>
</dbReference>
<dbReference type="Proteomes" id="UP000468388">
    <property type="component" value="Unassembled WGS sequence"/>
</dbReference>
<accession>A0A6N8JEF9</accession>
<dbReference type="InterPro" id="IPR050570">
    <property type="entry name" value="Cell_wall_metabolism_enzyme"/>
</dbReference>
<dbReference type="Gene3D" id="2.60.40.10">
    <property type="entry name" value="Immunoglobulins"/>
    <property type="match status" value="1"/>
</dbReference>
<reference evidence="2 3" key="1">
    <citation type="submission" date="2019-12" db="EMBL/GenBank/DDBJ databases">
        <title>The draft genomic sequence of strain Chitinophaga oryziterrae JCM 16595.</title>
        <authorList>
            <person name="Zhang X."/>
        </authorList>
    </citation>
    <scope>NUCLEOTIDE SEQUENCE [LARGE SCALE GENOMIC DNA]</scope>
    <source>
        <strain evidence="2 3">JCM 16595</strain>
    </source>
</reference>
<dbReference type="InterPro" id="IPR013783">
    <property type="entry name" value="Ig-like_fold"/>
</dbReference>
<proteinExistence type="predicted"/>
<dbReference type="PANTHER" id="PTHR21666">
    <property type="entry name" value="PEPTIDASE-RELATED"/>
    <property type="match status" value="1"/>
</dbReference>
<dbReference type="CDD" id="cd00146">
    <property type="entry name" value="PKD"/>
    <property type="match status" value="1"/>
</dbReference>
<dbReference type="InterPro" id="IPR016047">
    <property type="entry name" value="M23ase_b-sheet_dom"/>
</dbReference>
<keyword evidence="3" id="KW-1185">Reference proteome</keyword>
<gene>
    <name evidence="2" type="ORF">GO495_24175</name>
</gene>
<organism evidence="2 3">
    <name type="scientific">Chitinophaga oryziterrae</name>
    <dbReference type="NCBI Taxonomy" id="1031224"/>
    <lineage>
        <taxon>Bacteria</taxon>
        <taxon>Pseudomonadati</taxon>
        <taxon>Bacteroidota</taxon>
        <taxon>Chitinophagia</taxon>
        <taxon>Chitinophagales</taxon>
        <taxon>Chitinophagaceae</taxon>
        <taxon>Chitinophaga</taxon>
    </lineage>
</organism>
<dbReference type="AlphaFoldDB" id="A0A6N8JEF9"/>
<dbReference type="Pfam" id="PF01551">
    <property type="entry name" value="Peptidase_M23"/>
    <property type="match status" value="1"/>
</dbReference>
<dbReference type="GO" id="GO:0004222">
    <property type="term" value="F:metalloendopeptidase activity"/>
    <property type="evidence" value="ECO:0007669"/>
    <property type="project" value="TreeGrafter"/>
</dbReference>
<dbReference type="EMBL" id="WRXO01000008">
    <property type="protein sequence ID" value="MVT43715.1"/>
    <property type="molecule type" value="Genomic_DNA"/>
</dbReference>
<evidence type="ECO:0000313" key="2">
    <source>
        <dbReference type="EMBL" id="MVT43715.1"/>
    </source>
</evidence>
<sequence length="593" mass="65937">MWISTSLNLLFIICYKCKGKIGFFTSTSYICSMMKRIFGLCFLLPQLLHAQLPGKNYPQGYFRNPLNIPIQLAGNFGELRPNHFHAGIDIKTQQKENLPVHAAADGYVSRIGVSHVGYGNVLYITHPNGYTTVYGHLNRFFPALEEYVKQQEYAAESWATDLKIPAGKFPVKKGDFVAWSGNTGGSAGPHVHFEIRGTESEKPLNPLLFGFDIPDSRAPDVYRIAIYDMDKSLYDQTPQMVPVKKVNGEYVTTQAVIPVKAAQAGLGINAVDRMGVAPNSYGIYEVVLFDRDVPNSGFQLDNIAFEDSRYINAHIDYKTKKSGGPYLQLLFSLPGNKLDIYKDVQGDGVLDLSDGKPHPVKLLVKDAYGNTSTVKFSLQHSGEPAAVPACANTMYAESRNIFENNQVEFFMEETALYDQICFNYAELPSTPKSYSATLHLNTPLIPVHNYFTLRMRPNKPVSAALQRQIVMVREGLGEDIAGTTYENGWFIAKFRDFGNFHLEADTIAPKITSALKNGVNLSKAAKLVFSISDNSGIKSYRAELDGHWLMFSRKSNVITYTFDEHCPAGAHTLKLTVTDVAGNTGTKTFTFTR</sequence>
<dbReference type="PANTHER" id="PTHR21666:SF285">
    <property type="entry name" value="M23 FAMILY METALLOPEPTIDASE"/>
    <property type="match status" value="1"/>
</dbReference>
<evidence type="ECO:0000259" key="1">
    <source>
        <dbReference type="Pfam" id="PF01551"/>
    </source>
</evidence>
<comment type="caution">
    <text evidence="2">The sequence shown here is derived from an EMBL/GenBank/DDBJ whole genome shotgun (WGS) entry which is preliminary data.</text>
</comment>
<evidence type="ECO:0000313" key="3">
    <source>
        <dbReference type="Proteomes" id="UP000468388"/>
    </source>
</evidence>
<dbReference type="OrthoDB" id="9810477at2"/>
<dbReference type="SUPFAM" id="SSF51261">
    <property type="entry name" value="Duplicated hybrid motif"/>
    <property type="match status" value="1"/>
</dbReference>
<dbReference type="InterPro" id="IPR011055">
    <property type="entry name" value="Dup_hybrid_motif"/>
</dbReference>
<feature type="domain" description="M23ase beta-sheet core" evidence="1">
    <location>
        <begin position="84"/>
        <end position="160"/>
    </location>
</feature>
<protein>
    <submittedName>
        <fullName evidence="2">Peptidoglycan DD-metalloendopeptidase family protein</fullName>
    </submittedName>
</protein>